<name>A0A2D2LXY7_FAUOS</name>
<dbReference type="EMBL" id="CP024445">
    <property type="protein sequence ID" value="ATR79901.1"/>
    <property type="molecule type" value="Genomic_DNA"/>
</dbReference>
<dbReference type="InterPro" id="IPR003718">
    <property type="entry name" value="OsmC/Ohr_fam"/>
</dbReference>
<dbReference type="RefSeq" id="WP_100271227.1">
    <property type="nucleotide sequence ID" value="NZ_CP024445.1"/>
</dbReference>
<gene>
    <name evidence="1" type="ORF">NP7_11135</name>
</gene>
<reference evidence="2" key="1">
    <citation type="submission" date="2017-10" db="EMBL/GenBank/DDBJ databases">
        <title>Complete genome sequence of Moraxella osloensis NP7 isolated from human skin.</title>
        <authorList>
            <person name="Lee K."/>
            <person name="Lim J.Y."/>
            <person name="Hwang I."/>
        </authorList>
    </citation>
    <scope>NUCLEOTIDE SEQUENCE [LARGE SCALE GENOMIC DNA]</scope>
    <source>
        <strain evidence="2">NP7</strain>
        <plasmid evidence="2">pnp7-2</plasmid>
    </source>
</reference>
<organism evidence="1 2">
    <name type="scientific">Faucicola osloensis</name>
    <name type="common">Moraxella osloensis</name>
    <dbReference type="NCBI Taxonomy" id="34062"/>
    <lineage>
        <taxon>Bacteria</taxon>
        <taxon>Pseudomonadati</taxon>
        <taxon>Pseudomonadota</taxon>
        <taxon>Gammaproteobacteria</taxon>
        <taxon>Moraxellales</taxon>
        <taxon>Moraxellaceae</taxon>
        <taxon>Faucicola</taxon>
    </lineage>
</organism>
<dbReference type="AlphaFoldDB" id="A0A2D2LXY7"/>
<dbReference type="Gene3D" id="3.30.300.20">
    <property type="match status" value="1"/>
</dbReference>
<dbReference type="SUPFAM" id="SSF82784">
    <property type="entry name" value="OsmC-like"/>
    <property type="match status" value="1"/>
</dbReference>
<evidence type="ECO:0000313" key="2">
    <source>
        <dbReference type="Proteomes" id="UP000229340"/>
    </source>
</evidence>
<dbReference type="Proteomes" id="UP000229340">
    <property type="component" value="Plasmid pNP7-2"/>
</dbReference>
<sequence length="165" mass="18437">MGLNLKEKQNHKYSVSLTWTGNKGLGTQRYDAYDRDFTIKADKKPDLIGSSDPAFRGDPTRWNPEDLLVSSLSACHQLWYLHLCAVNQINVIAYFDEAIGTMVEHSSGSGEFTLVTLQPTIEISKDSDVDLAKNLHQTAHELCFIARSVNFEVACNPTIIVSDNF</sequence>
<protein>
    <submittedName>
        <fullName evidence="1">Peroxiredoxin</fullName>
    </submittedName>
</protein>
<proteinExistence type="predicted"/>
<geneLocation type="plasmid" evidence="2">
    <name>pnp7-2</name>
</geneLocation>
<dbReference type="InterPro" id="IPR036102">
    <property type="entry name" value="OsmC/Ohrsf"/>
</dbReference>
<dbReference type="InterPro" id="IPR015946">
    <property type="entry name" value="KH_dom-like_a/b"/>
</dbReference>
<evidence type="ECO:0000313" key="1">
    <source>
        <dbReference type="EMBL" id="ATR79901.1"/>
    </source>
</evidence>
<keyword evidence="1" id="KW-0614">Plasmid</keyword>
<dbReference type="InterPro" id="IPR052707">
    <property type="entry name" value="OsmC_Ohr_Peroxiredoxin"/>
</dbReference>
<accession>A0A2D2LXY7</accession>
<dbReference type="PANTHER" id="PTHR42830:SF2">
    <property type="entry name" value="OSMC_OHR FAMILY PROTEIN"/>
    <property type="match status" value="1"/>
</dbReference>
<dbReference type="PANTHER" id="PTHR42830">
    <property type="entry name" value="OSMOTICALLY INDUCIBLE FAMILY PROTEIN"/>
    <property type="match status" value="1"/>
</dbReference>
<dbReference type="Pfam" id="PF02566">
    <property type="entry name" value="OsmC"/>
    <property type="match status" value="1"/>
</dbReference>